<protein>
    <submittedName>
        <fullName evidence="4">IS630 family transposase</fullName>
    </submittedName>
</protein>
<feature type="region of interest" description="Disordered" evidence="1">
    <location>
        <begin position="156"/>
        <end position="194"/>
    </location>
</feature>
<organism evidence="4 5">
    <name type="scientific">Streptosporangium vulgare</name>
    <dbReference type="NCBI Taxonomy" id="46190"/>
    <lineage>
        <taxon>Bacteria</taxon>
        <taxon>Bacillati</taxon>
        <taxon>Actinomycetota</taxon>
        <taxon>Actinomycetes</taxon>
        <taxon>Streptosporangiales</taxon>
        <taxon>Streptosporangiaceae</taxon>
        <taxon>Streptosporangium</taxon>
    </lineage>
</organism>
<dbReference type="InterPro" id="IPR047655">
    <property type="entry name" value="Transpos_IS630-like"/>
</dbReference>
<evidence type="ECO:0000256" key="1">
    <source>
        <dbReference type="SAM" id="MobiDB-lite"/>
    </source>
</evidence>
<dbReference type="Pfam" id="PF13384">
    <property type="entry name" value="HTH_23"/>
    <property type="match status" value="1"/>
</dbReference>
<comment type="caution">
    <text evidence="4">The sequence shown here is derived from an EMBL/GenBank/DDBJ whole genome shotgun (WGS) entry which is preliminary data.</text>
</comment>
<dbReference type="Pfam" id="PF13358">
    <property type="entry name" value="DDE_3"/>
    <property type="match status" value="1"/>
</dbReference>
<accession>A0ABV5TAW7</accession>
<dbReference type="EMBL" id="JBHMBS010000003">
    <property type="protein sequence ID" value="MFB9675481.1"/>
    <property type="molecule type" value="Genomic_DNA"/>
</dbReference>
<evidence type="ECO:0000313" key="5">
    <source>
        <dbReference type="Proteomes" id="UP001589610"/>
    </source>
</evidence>
<gene>
    <name evidence="4" type="ORF">ACFFRH_08285</name>
</gene>
<feature type="compositionally biased region" description="Basic residues" evidence="1">
    <location>
        <begin position="175"/>
        <end position="187"/>
    </location>
</feature>
<evidence type="ECO:0000259" key="3">
    <source>
        <dbReference type="Pfam" id="PF13592"/>
    </source>
</evidence>
<dbReference type="SUPFAM" id="SSF46689">
    <property type="entry name" value="Homeodomain-like"/>
    <property type="match status" value="1"/>
</dbReference>
<name>A0ABV5TAW7_9ACTN</name>
<evidence type="ECO:0000313" key="4">
    <source>
        <dbReference type="EMBL" id="MFB9675481.1"/>
    </source>
</evidence>
<evidence type="ECO:0000259" key="2">
    <source>
        <dbReference type="Pfam" id="PF13358"/>
    </source>
</evidence>
<reference evidence="4 5" key="1">
    <citation type="submission" date="2024-09" db="EMBL/GenBank/DDBJ databases">
        <authorList>
            <person name="Sun Q."/>
            <person name="Mori K."/>
        </authorList>
    </citation>
    <scope>NUCLEOTIDE SEQUENCE [LARGE SCALE GENOMIC DNA]</scope>
    <source>
        <strain evidence="4 5">JCM 3028</strain>
    </source>
</reference>
<dbReference type="InterPro" id="IPR038717">
    <property type="entry name" value="Tc1-like_DDE_dom"/>
</dbReference>
<dbReference type="RefSeq" id="WP_344744359.1">
    <property type="nucleotide sequence ID" value="NZ_BAAAWW010000043.1"/>
</dbReference>
<sequence>MTAKDRARREAVRLQATEMFAQGTSQAEVARLLRVSPMSASRWYRSRQAGGTAALASKGPAGWPCRLNEEQRERLEAELRAGPAAHGWCEDQRWTLARVAELIARLFHLRSSLRGVSLLLHRMGGSPRMSVHRAAERDEVAITWWRTERWQRIKRRRRLRAHGSASTTKPARSSRPPRARTWSRRGHPPVVTVSGKGSDRVSIAGLVCCKPHRRSRLIYRIRLHRGHKDERRSFAERDYADLLDAAHQQLGAPIVLVGDNVNTHISRAMQSYIAARDWLTVYRLPAYALELNPAEGIWANLRNGLGNLAVTGLDALNAIIKTRLKRMQYRPDLITGFFNETGLSFELA</sequence>
<dbReference type="Gene3D" id="3.30.420.10">
    <property type="entry name" value="Ribonuclease H-like superfamily/Ribonuclease H"/>
    <property type="match status" value="1"/>
</dbReference>
<keyword evidence="5" id="KW-1185">Reference proteome</keyword>
<proteinExistence type="predicted"/>
<dbReference type="NCBIfam" id="NF033545">
    <property type="entry name" value="transpos_IS630"/>
    <property type="match status" value="1"/>
</dbReference>
<feature type="domain" description="Winged helix-turn helix" evidence="3">
    <location>
        <begin position="90"/>
        <end position="148"/>
    </location>
</feature>
<dbReference type="InterPro" id="IPR009057">
    <property type="entry name" value="Homeodomain-like_sf"/>
</dbReference>
<dbReference type="InterPro" id="IPR036397">
    <property type="entry name" value="RNaseH_sf"/>
</dbReference>
<dbReference type="Pfam" id="PF13592">
    <property type="entry name" value="HTH_33"/>
    <property type="match status" value="1"/>
</dbReference>
<feature type="domain" description="Tc1-like transposase DDE" evidence="2">
    <location>
        <begin position="174"/>
        <end position="305"/>
    </location>
</feature>
<dbReference type="InterPro" id="IPR025959">
    <property type="entry name" value="Winged_HTH_dom"/>
</dbReference>
<dbReference type="Proteomes" id="UP001589610">
    <property type="component" value="Unassembled WGS sequence"/>
</dbReference>